<feature type="active site" evidence="8">
    <location>
        <position position="130"/>
    </location>
</feature>
<dbReference type="CDD" id="cd10845">
    <property type="entry name" value="DSRM_RNAse_III_family"/>
    <property type="match status" value="1"/>
</dbReference>
<keyword evidence="12" id="KW-1185">Reference proteome</keyword>
<dbReference type="EMBL" id="JAUHMF010000001">
    <property type="protein sequence ID" value="MDT8897306.1"/>
    <property type="molecule type" value="Genomic_DNA"/>
</dbReference>
<comment type="similarity">
    <text evidence="2">Belongs to the ribonuclease III family.</text>
</comment>
<dbReference type="HAMAP" id="MF_00104">
    <property type="entry name" value="RNase_III"/>
    <property type="match status" value="1"/>
</dbReference>
<evidence type="ECO:0000256" key="7">
    <source>
        <dbReference type="ARBA" id="ARBA00022884"/>
    </source>
</evidence>
<keyword evidence="3 8" id="KW-0507">mRNA processing</keyword>
<feature type="domain" description="RNase III" evidence="10">
    <location>
        <begin position="13"/>
        <end position="141"/>
    </location>
</feature>
<dbReference type="InterPro" id="IPR000999">
    <property type="entry name" value="RNase_III_dom"/>
</dbReference>
<dbReference type="SMART" id="SM00358">
    <property type="entry name" value="DSRM"/>
    <property type="match status" value="1"/>
</dbReference>
<keyword evidence="8" id="KW-0963">Cytoplasm</keyword>
<dbReference type="PANTHER" id="PTHR11207">
    <property type="entry name" value="RIBONUCLEASE III"/>
    <property type="match status" value="1"/>
</dbReference>
<dbReference type="PROSITE" id="PS50137">
    <property type="entry name" value="DS_RBD"/>
    <property type="match status" value="1"/>
</dbReference>
<feature type="binding site" evidence="8">
    <location>
        <position position="130"/>
    </location>
    <ligand>
        <name>Mg(2+)</name>
        <dbReference type="ChEBI" id="CHEBI:18420"/>
    </ligand>
</feature>
<evidence type="ECO:0000259" key="9">
    <source>
        <dbReference type="PROSITE" id="PS50137"/>
    </source>
</evidence>
<reference evidence="11 12" key="1">
    <citation type="submission" date="2023-07" db="EMBL/GenBank/DDBJ databases">
        <title>Novel species of Thermanaerothrix with wide hydrolytic capabilities.</title>
        <authorList>
            <person name="Zayulina K.S."/>
            <person name="Podosokorskaya O.A."/>
            <person name="Elcheninov A.G."/>
        </authorList>
    </citation>
    <scope>NUCLEOTIDE SEQUENCE [LARGE SCALE GENOMIC DNA]</scope>
    <source>
        <strain evidence="11 12">4228-RoL</strain>
    </source>
</reference>
<dbReference type="PROSITE" id="PS50142">
    <property type="entry name" value="RNASE_3_2"/>
    <property type="match status" value="1"/>
</dbReference>
<evidence type="ECO:0000256" key="1">
    <source>
        <dbReference type="ARBA" id="ARBA00000109"/>
    </source>
</evidence>
<feature type="binding site" evidence="8">
    <location>
        <position position="127"/>
    </location>
    <ligand>
        <name>Mg(2+)</name>
        <dbReference type="ChEBI" id="CHEBI:18420"/>
    </ligand>
</feature>
<dbReference type="SUPFAM" id="SSF54768">
    <property type="entry name" value="dsRNA-binding domain-like"/>
    <property type="match status" value="1"/>
</dbReference>
<evidence type="ECO:0000256" key="6">
    <source>
        <dbReference type="ARBA" id="ARBA00022801"/>
    </source>
</evidence>
<dbReference type="Pfam" id="PF14622">
    <property type="entry name" value="Ribonucleas_3_3"/>
    <property type="match status" value="1"/>
</dbReference>
<comment type="cofactor">
    <cofactor evidence="8">
        <name>Mg(2+)</name>
        <dbReference type="ChEBI" id="CHEBI:18420"/>
    </cofactor>
</comment>
<comment type="catalytic activity">
    <reaction evidence="1 8">
        <text>Endonucleolytic cleavage to 5'-phosphomonoester.</text>
        <dbReference type="EC" id="3.1.26.3"/>
    </reaction>
</comment>
<comment type="caution">
    <text evidence="11">The sequence shown here is derived from an EMBL/GenBank/DDBJ whole genome shotgun (WGS) entry which is preliminary data.</text>
</comment>
<keyword evidence="5 8" id="KW-0255">Endonuclease</keyword>
<dbReference type="InterPro" id="IPR036389">
    <property type="entry name" value="RNase_III_sf"/>
</dbReference>
<dbReference type="PANTHER" id="PTHR11207:SF0">
    <property type="entry name" value="RIBONUCLEASE 3"/>
    <property type="match status" value="1"/>
</dbReference>
<dbReference type="SUPFAM" id="SSF69065">
    <property type="entry name" value="RNase III domain-like"/>
    <property type="match status" value="1"/>
</dbReference>
<gene>
    <name evidence="8 11" type="primary">rnc</name>
    <name evidence="11" type="ORF">QYE77_03435</name>
</gene>
<dbReference type="EC" id="3.1.26.3" evidence="8"/>
<dbReference type="RefSeq" id="WP_315623958.1">
    <property type="nucleotide sequence ID" value="NZ_JAUHMF010000001.1"/>
</dbReference>
<dbReference type="GO" id="GO:0004525">
    <property type="term" value="F:ribonuclease III activity"/>
    <property type="evidence" value="ECO:0007669"/>
    <property type="project" value="UniProtKB-EC"/>
</dbReference>
<keyword evidence="7 8" id="KW-0694">RNA-binding</keyword>
<dbReference type="Pfam" id="PF00035">
    <property type="entry name" value="dsrm"/>
    <property type="match status" value="1"/>
</dbReference>
<keyword evidence="8" id="KW-0479">Metal-binding</keyword>
<dbReference type="NCBIfam" id="TIGR02191">
    <property type="entry name" value="RNaseIII"/>
    <property type="match status" value="1"/>
</dbReference>
<organism evidence="11 12">
    <name type="scientific">Thermanaerothrix solaris</name>
    <dbReference type="NCBI Taxonomy" id="3058434"/>
    <lineage>
        <taxon>Bacteria</taxon>
        <taxon>Bacillati</taxon>
        <taxon>Chloroflexota</taxon>
        <taxon>Anaerolineae</taxon>
        <taxon>Anaerolineales</taxon>
        <taxon>Anaerolineaceae</taxon>
        <taxon>Thermanaerothrix</taxon>
    </lineage>
</organism>
<dbReference type="CDD" id="cd00593">
    <property type="entry name" value="RIBOc"/>
    <property type="match status" value="1"/>
</dbReference>
<keyword evidence="4 8" id="KW-0540">Nuclease</keyword>
<feature type="active site" evidence="8">
    <location>
        <position position="58"/>
    </location>
</feature>
<evidence type="ECO:0000313" key="12">
    <source>
        <dbReference type="Proteomes" id="UP001254165"/>
    </source>
</evidence>
<evidence type="ECO:0000256" key="5">
    <source>
        <dbReference type="ARBA" id="ARBA00022759"/>
    </source>
</evidence>
<dbReference type="InterPro" id="IPR011907">
    <property type="entry name" value="RNase_III"/>
</dbReference>
<proteinExistence type="inferred from homology"/>
<keyword evidence="8" id="KW-0460">Magnesium</keyword>
<keyword evidence="8" id="KW-0819">tRNA processing</keyword>
<keyword evidence="8" id="KW-0698">rRNA processing</keyword>
<evidence type="ECO:0000256" key="8">
    <source>
        <dbReference type="HAMAP-Rule" id="MF_00104"/>
    </source>
</evidence>
<dbReference type="Proteomes" id="UP001254165">
    <property type="component" value="Unassembled WGS sequence"/>
</dbReference>
<name>A0ABU3NNA1_9CHLR</name>
<feature type="binding site" evidence="8">
    <location>
        <position position="54"/>
    </location>
    <ligand>
        <name>Mg(2+)</name>
        <dbReference type="ChEBI" id="CHEBI:18420"/>
    </ligand>
</feature>
<keyword evidence="6 8" id="KW-0378">Hydrolase</keyword>
<evidence type="ECO:0000256" key="3">
    <source>
        <dbReference type="ARBA" id="ARBA00022664"/>
    </source>
</evidence>
<accession>A0ABU3NNA1</accession>
<dbReference type="InterPro" id="IPR014720">
    <property type="entry name" value="dsRBD_dom"/>
</dbReference>
<comment type="function">
    <text evidence="8">Digests double-stranded RNA. Involved in the processing of primary rRNA transcript to yield the immediate precursors to the large and small rRNAs (23S and 16S). Processes some mRNAs, and tRNAs when they are encoded in the rRNA operon. Processes pre-crRNA and tracrRNA of type II CRISPR loci if present in the organism.</text>
</comment>
<evidence type="ECO:0000256" key="2">
    <source>
        <dbReference type="ARBA" id="ARBA00010183"/>
    </source>
</evidence>
<dbReference type="SMART" id="SM00535">
    <property type="entry name" value="RIBOc"/>
    <property type="match status" value="1"/>
</dbReference>
<comment type="subunit">
    <text evidence="8">Homodimer.</text>
</comment>
<dbReference type="PROSITE" id="PS00517">
    <property type="entry name" value="RNASE_3_1"/>
    <property type="match status" value="1"/>
</dbReference>
<evidence type="ECO:0000256" key="4">
    <source>
        <dbReference type="ARBA" id="ARBA00022722"/>
    </source>
</evidence>
<comment type="subcellular location">
    <subcellularLocation>
        <location evidence="8">Cytoplasm</location>
    </subcellularLocation>
</comment>
<protein>
    <recommendedName>
        <fullName evidence="8">Ribonuclease 3</fullName>
        <ecNumber evidence="8">3.1.26.3</ecNumber>
    </recommendedName>
    <alternativeName>
        <fullName evidence="8">Ribonuclease III</fullName>
        <shortName evidence="8">RNase III</shortName>
    </alternativeName>
</protein>
<dbReference type="Gene3D" id="3.30.160.20">
    <property type="match status" value="1"/>
</dbReference>
<evidence type="ECO:0000259" key="10">
    <source>
        <dbReference type="PROSITE" id="PS50142"/>
    </source>
</evidence>
<feature type="domain" description="DRBM" evidence="9">
    <location>
        <begin position="168"/>
        <end position="237"/>
    </location>
</feature>
<sequence>MGNETPVEKVESPQELANRLGLKFKDWLLLSRALTHRSYLNEHPEAIEDNERLEFLGDAVLDFLVAVWLYHRYPEMPEGDLTRMRSALVHTEQLAEFARRIDLGRALRLGRGEAQAGGRDRPSLLCDTFEALIGALYLDQGLEAVESFLTPFLEEAAEDVLLHYRVEDPKSLLQEWAQSQGLAAPRYITRNVYGPEHAKVFEVEVLINGKVCGWGSGSSKHAATKSAARDAIRRLGIVPETML</sequence>
<dbReference type="Gene3D" id="1.10.1520.10">
    <property type="entry name" value="Ribonuclease III domain"/>
    <property type="match status" value="1"/>
</dbReference>
<evidence type="ECO:0000313" key="11">
    <source>
        <dbReference type="EMBL" id="MDT8897306.1"/>
    </source>
</evidence>
<keyword evidence="8" id="KW-0699">rRNA-binding</keyword>